<evidence type="ECO:0000256" key="3">
    <source>
        <dbReference type="ARBA" id="ARBA00022692"/>
    </source>
</evidence>
<feature type="region of interest" description="Disordered" evidence="10">
    <location>
        <begin position="13"/>
        <end position="36"/>
    </location>
</feature>
<keyword evidence="8" id="KW-1208">Phospholipid metabolism</keyword>
<comment type="caution">
    <text evidence="12">The sequence shown here is derived from an EMBL/GenBank/DDBJ whole genome shotgun (WGS) entry which is preliminary data.</text>
</comment>
<proteinExistence type="inferred from homology"/>
<evidence type="ECO:0000256" key="5">
    <source>
        <dbReference type="ARBA" id="ARBA00023098"/>
    </source>
</evidence>
<evidence type="ECO:0000256" key="2">
    <source>
        <dbReference type="ARBA" id="ARBA00022679"/>
    </source>
</evidence>
<dbReference type="Proteomes" id="UP001642483">
    <property type="component" value="Unassembled WGS sequence"/>
</dbReference>
<evidence type="ECO:0000256" key="6">
    <source>
        <dbReference type="ARBA" id="ARBA00023136"/>
    </source>
</evidence>
<keyword evidence="6 11" id="KW-0472">Membrane</keyword>
<keyword evidence="2 9" id="KW-0808">Transferase</keyword>
<feature type="transmembrane region" description="Helical" evidence="11">
    <location>
        <begin position="220"/>
        <end position="239"/>
    </location>
</feature>
<dbReference type="PROSITE" id="PS00379">
    <property type="entry name" value="CDP_ALCOHOL_P_TRANSF"/>
    <property type="match status" value="1"/>
</dbReference>
<evidence type="ECO:0000256" key="10">
    <source>
        <dbReference type="SAM" id="MobiDB-lite"/>
    </source>
</evidence>
<organism evidence="12 13">
    <name type="scientific">Clavelina lepadiformis</name>
    <name type="common">Light-bulb sea squirt</name>
    <name type="synonym">Ascidia lepadiformis</name>
    <dbReference type="NCBI Taxonomy" id="159417"/>
    <lineage>
        <taxon>Eukaryota</taxon>
        <taxon>Metazoa</taxon>
        <taxon>Chordata</taxon>
        <taxon>Tunicata</taxon>
        <taxon>Ascidiacea</taxon>
        <taxon>Aplousobranchia</taxon>
        <taxon>Clavelinidae</taxon>
        <taxon>Clavelina</taxon>
    </lineage>
</organism>
<evidence type="ECO:0000256" key="4">
    <source>
        <dbReference type="ARBA" id="ARBA00022989"/>
    </source>
</evidence>
<reference evidence="12 13" key="1">
    <citation type="submission" date="2024-02" db="EMBL/GenBank/DDBJ databases">
        <authorList>
            <person name="Daric V."/>
            <person name="Darras S."/>
        </authorList>
    </citation>
    <scope>NUCLEOTIDE SEQUENCE [LARGE SCALE GENOMIC DNA]</scope>
</reference>
<dbReference type="PANTHER" id="PTHR15362:SF4">
    <property type="entry name" value="CDP-DIACYLGLYCEROL--INOSITOL 3-PHOSPHATIDYLTRANSFERASE"/>
    <property type="match status" value="1"/>
</dbReference>
<gene>
    <name evidence="12" type="ORF">CVLEPA_LOCUS31504</name>
</gene>
<keyword evidence="3 11" id="KW-0812">Transmembrane</keyword>
<sequence length="278" mass="31886">MIVAVGNKKMGPELSDDRIARRSNGRANNNNNNTDFSLKNLKNTGVRYQHQHDLQVISARDVFLYIPNLIGYVRMILIVAFYYYTYHKPARSMVCYLLAALLDNADGFAARKLHQCSKFGAALDMLLDKVAYLGLVNTLIQFYPSHAFWFQLSSAIDLAGHWMYTQATTASENSNNHKIVLRHYSLLRWYYSSENFLNVVCFGNQVFYICLYLMNFTEGLTVFGVSLIRVFLYASLPVLTFRTLININHIVDASIHLVKIDVMDKQEARRIAFSSVKH</sequence>
<dbReference type="Gene3D" id="1.20.120.1760">
    <property type="match status" value="1"/>
</dbReference>
<dbReference type="Pfam" id="PF01066">
    <property type="entry name" value="CDP-OH_P_transf"/>
    <property type="match status" value="1"/>
</dbReference>
<keyword evidence="4 11" id="KW-1133">Transmembrane helix</keyword>
<dbReference type="PANTHER" id="PTHR15362">
    <property type="entry name" value="PHOSPHATIDYLINOSITOL SYNTHASE"/>
    <property type="match status" value="1"/>
</dbReference>
<evidence type="ECO:0008006" key="14">
    <source>
        <dbReference type="Google" id="ProtNLM"/>
    </source>
</evidence>
<dbReference type="InterPro" id="IPR043130">
    <property type="entry name" value="CDP-OH_PTrfase_TM_dom"/>
</dbReference>
<protein>
    <recommendedName>
        <fullName evidence="14">CDP-diacylglycerol--inositol 3-phosphatidyltransferase</fullName>
    </recommendedName>
</protein>
<evidence type="ECO:0000313" key="13">
    <source>
        <dbReference type="Proteomes" id="UP001642483"/>
    </source>
</evidence>
<keyword evidence="7" id="KW-0444">Lipid biosynthesis</keyword>
<name>A0ABP0H678_CLALP</name>
<dbReference type="EMBL" id="CAWYQH010000174">
    <property type="protein sequence ID" value="CAK8698040.1"/>
    <property type="molecule type" value="Genomic_DNA"/>
</dbReference>
<dbReference type="InterPro" id="IPR048254">
    <property type="entry name" value="CDP_ALCOHOL_P_TRANSF_CS"/>
</dbReference>
<comment type="similarity">
    <text evidence="9">Belongs to the CDP-alcohol phosphatidyltransferase class-I family.</text>
</comment>
<feature type="transmembrane region" description="Helical" evidence="11">
    <location>
        <begin position="196"/>
        <end position="214"/>
    </location>
</feature>
<comment type="subcellular location">
    <subcellularLocation>
        <location evidence="1">Membrane</location>
        <topology evidence="1">Multi-pass membrane protein</topology>
    </subcellularLocation>
</comment>
<evidence type="ECO:0000256" key="9">
    <source>
        <dbReference type="RuleBase" id="RU003750"/>
    </source>
</evidence>
<evidence type="ECO:0000256" key="8">
    <source>
        <dbReference type="ARBA" id="ARBA00023264"/>
    </source>
</evidence>
<accession>A0ABP0H678</accession>
<dbReference type="InterPro" id="IPR000462">
    <property type="entry name" value="CDP-OH_P_trans"/>
</dbReference>
<evidence type="ECO:0000313" key="12">
    <source>
        <dbReference type="EMBL" id="CAK8698040.1"/>
    </source>
</evidence>
<keyword evidence="5" id="KW-0443">Lipid metabolism</keyword>
<keyword evidence="7" id="KW-0594">Phospholipid biosynthesis</keyword>
<evidence type="ECO:0000256" key="7">
    <source>
        <dbReference type="ARBA" id="ARBA00023209"/>
    </source>
</evidence>
<evidence type="ECO:0000256" key="1">
    <source>
        <dbReference type="ARBA" id="ARBA00004141"/>
    </source>
</evidence>
<evidence type="ECO:0000256" key="11">
    <source>
        <dbReference type="SAM" id="Phobius"/>
    </source>
</evidence>
<keyword evidence="13" id="KW-1185">Reference proteome</keyword>
<feature type="transmembrane region" description="Helical" evidence="11">
    <location>
        <begin position="62"/>
        <end position="84"/>
    </location>
</feature>